<feature type="domain" description="Reverse transcriptase" evidence="1">
    <location>
        <begin position="4"/>
        <end position="109"/>
    </location>
</feature>
<sequence length="118" mass="13281">MSWLKSRAQRVVVNGATSGWRPVTSGVPWGSILEPVMFNIFIKDLDAGVECTIRKVADDTKLGGFVDSLERQEALQRDLDRFEHWAIINGMKINKNECHICTWDGVMLGTSIDWEKSG</sequence>
<evidence type="ECO:0000313" key="2">
    <source>
        <dbReference type="EMBL" id="PKU29915.1"/>
    </source>
</evidence>
<organism evidence="2 3">
    <name type="scientific">Limosa lapponica baueri</name>
    <dbReference type="NCBI Taxonomy" id="1758121"/>
    <lineage>
        <taxon>Eukaryota</taxon>
        <taxon>Metazoa</taxon>
        <taxon>Chordata</taxon>
        <taxon>Craniata</taxon>
        <taxon>Vertebrata</taxon>
        <taxon>Euteleostomi</taxon>
        <taxon>Archelosauria</taxon>
        <taxon>Archosauria</taxon>
        <taxon>Dinosauria</taxon>
        <taxon>Saurischia</taxon>
        <taxon>Theropoda</taxon>
        <taxon>Coelurosauria</taxon>
        <taxon>Aves</taxon>
        <taxon>Neognathae</taxon>
        <taxon>Neoaves</taxon>
        <taxon>Charadriiformes</taxon>
        <taxon>Scolopacidae</taxon>
        <taxon>Limosa</taxon>
    </lineage>
</organism>
<dbReference type="GO" id="GO:0003964">
    <property type="term" value="F:RNA-directed DNA polymerase activity"/>
    <property type="evidence" value="ECO:0007669"/>
    <property type="project" value="UniProtKB-KW"/>
</dbReference>
<dbReference type="AlphaFoldDB" id="A0A2I0T7Y3"/>
<reference evidence="3" key="1">
    <citation type="submission" date="2017-11" db="EMBL/GenBank/DDBJ databases">
        <authorList>
            <person name="Lima N.C."/>
            <person name="Parody-Merino A.M."/>
            <person name="Battley P.F."/>
            <person name="Fidler A.E."/>
            <person name="Prosdocimi F."/>
        </authorList>
    </citation>
    <scope>NUCLEOTIDE SEQUENCE [LARGE SCALE GENOMIC DNA]</scope>
</reference>
<accession>A0A2I0T7Y3</accession>
<keyword evidence="3" id="KW-1185">Reference proteome</keyword>
<dbReference type="EMBL" id="KZ515878">
    <property type="protein sequence ID" value="PKU29915.1"/>
    <property type="molecule type" value="Genomic_DNA"/>
</dbReference>
<evidence type="ECO:0000259" key="1">
    <source>
        <dbReference type="Pfam" id="PF00078"/>
    </source>
</evidence>
<keyword evidence="2" id="KW-0548">Nucleotidyltransferase</keyword>
<dbReference type="OrthoDB" id="8939918at2759"/>
<proteinExistence type="predicted"/>
<evidence type="ECO:0000313" key="3">
    <source>
        <dbReference type="Proteomes" id="UP000233556"/>
    </source>
</evidence>
<reference evidence="3" key="2">
    <citation type="submission" date="2017-12" db="EMBL/GenBank/DDBJ databases">
        <title>Genome sequence of the Bar-tailed Godwit (Limosa lapponica baueri).</title>
        <authorList>
            <person name="Lima N.C.B."/>
            <person name="Parody-Merino A.M."/>
            <person name="Battley P.F."/>
            <person name="Fidler A.E."/>
            <person name="Prosdocimi F."/>
        </authorList>
    </citation>
    <scope>NUCLEOTIDE SEQUENCE [LARGE SCALE GENOMIC DNA]</scope>
</reference>
<keyword evidence="2" id="KW-0695">RNA-directed DNA polymerase</keyword>
<dbReference type="Pfam" id="PF00078">
    <property type="entry name" value="RVT_1"/>
    <property type="match status" value="1"/>
</dbReference>
<keyword evidence="2" id="KW-0808">Transferase</keyword>
<name>A0A2I0T7Y3_LIMLA</name>
<dbReference type="Proteomes" id="UP000233556">
    <property type="component" value="Unassembled WGS sequence"/>
</dbReference>
<protein>
    <submittedName>
        <fullName evidence="2">Rna-directed dna polymerase from mobile element jockey-like</fullName>
    </submittedName>
</protein>
<gene>
    <name evidence="2" type="ORF">llap_19781</name>
</gene>
<dbReference type="PANTHER" id="PTHR33332">
    <property type="entry name" value="REVERSE TRANSCRIPTASE DOMAIN-CONTAINING PROTEIN"/>
    <property type="match status" value="1"/>
</dbReference>
<dbReference type="InterPro" id="IPR000477">
    <property type="entry name" value="RT_dom"/>
</dbReference>